<reference evidence="2 3" key="1">
    <citation type="submission" date="2020-08" db="EMBL/GenBank/DDBJ databases">
        <title>Genomic Encyclopedia of Type Strains, Phase IV (KMG-IV): sequencing the most valuable type-strain genomes for metagenomic binning, comparative biology and taxonomic classification.</title>
        <authorList>
            <person name="Goeker M."/>
        </authorList>
    </citation>
    <scope>NUCLEOTIDE SEQUENCE [LARGE SCALE GENOMIC DNA]</scope>
    <source>
        <strain evidence="2 3">DSM 105137</strain>
    </source>
</reference>
<evidence type="ECO:0008006" key="4">
    <source>
        <dbReference type="Google" id="ProtNLM"/>
    </source>
</evidence>
<dbReference type="RefSeq" id="WP_183497085.1">
    <property type="nucleotide sequence ID" value="NZ_JACIFF010000010.1"/>
</dbReference>
<dbReference type="EMBL" id="JACIFF010000010">
    <property type="protein sequence ID" value="MBB4080854.1"/>
    <property type="molecule type" value="Genomic_DNA"/>
</dbReference>
<organism evidence="2 3">
    <name type="scientific">Neolewinella aquimaris</name>
    <dbReference type="NCBI Taxonomy" id="1835722"/>
    <lineage>
        <taxon>Bacteria</taxon>
        <taxon>Pseudomonadati</taxon>
        <taxon>Bacteroidota</taxon>
        <taxon>Saprospiria</taxon>
        <taxon>Saprospirales</taxon>
        <taxon>Lewinellaceae</taxon>
        <taxon>Neolewinella</taxon>
    </lineage>
</organism>
<keyword evidence="1" id="KW-0732">Signal</keyword>
<keyword evidence="3" id="KW-1185">Reference proteome</keyword>
<evidence type="ECO:0000256" key="1">
    <source>
        <dbReference type="SAM" id="SignalP"/>
    </source>
</evidence>
<name>A0A840E5D6_9BACT</name>
<proteinExistence type="predicted"/>
<evidence type="ECO:0000313" key="2">
    <source>
        <dbReference type="EMBL" id="MBB4080854.1"/>
    </source>
</evidence>
<protein>
    <recommendedName>
        <fullName evidence="4">YD repeat-containing protein</fullName>
    </recommendedName>
</protein>
<accession>A0A840E5D6</accession>
<dbReference type="AlphaFoldDB" id="A0A840E5D6"/>
<comment type="caution">
    <text evidence="2">The sequence shown here is derived from an EMBL/GenBank/DDBJ whole genome shotgun (WGS) entry which is preliminary data.</text>
</comment>
<feature type="chain" id="PRO_5032810366" description="YD repeat-containing protein" evidence="1">
    <location>
        <begin position="22"/>
        <end position="306"/>
    </location>
</feature>
<gene>
    <name evidence="2" type="ORF">GGR28_003493</name>
</gene>
<feature type="signal peptide" evidence="1">
    <location>
        <begin position="1"/>
        <end position="21"/>
    </location>
</feature>
<dbReference type="Proteomes" id="UP000576209">
    <property type="component" value="Unassembled WGS sequence"/>
</dbReference>
<sequence>MTSLKNTFTLLILLSVIGATACQDERSGVGNLTNEEYGYTSLHIDENLKGPVKTIVYKSYQTDQDYTIQQPGHKYSWHKDYTRTFAYDGQLVEDDIVLSDNGVRSKHLFKFDEYGEPLLDSSATKYIVYKYNADNQLVFEGNPYSHEIYNYEDDYLISRLEIEDGDTIYVGRYYTVEDTVYQVVQAGHDTLGVEVSVRNDYGLPLYLGEFDFNDSGEVTVTEYNDESIIKVKETWQSLEQGVVTGMIVTLFEQGNETQTIEYNADGSIQFKESIKYTYDDYGNWVEQYINYNDKRFYKVVRAIEYY</sequence>
<evidence type="ECO:0000313" key="3">
    <source>
        <dbReference type="Proteomes" id="UP000576209"/>
    </source>
</evidence>
<dbReference type="PROSITE" id="PS51257">
    <property type="entry name" value="PROKAR_LIPOPROTEIN"/>
    <property type="match status" value="1"/>
</dbReference>